<dbReference type="EMBL" id="JACRAF010000059">
    <property type="protein sequence ID" value="MBI4923642.1"/>
    <property type="molecule type" value="Genomic_DNA"/>
</dbReference>
<gene>
    <name evidence="9" type="ORF">HY834_18030</name>
</gene>
<dbReference type="InterPro" id="IPR027417">
    <property type="entry name" value="P-loop_NTPase"/>
</dbReference>
<dbReference type="NCBIfam" id="TIGR01727">
    <property type="entry name" value="oligo_HPY"/>
    <property type="match status" value="1"/>
</dbReference>
<dbReference type="SMART" id="SM00382">
    <property type="entry name" value="AAA"/>
    <property type="match status" value="1"/>
</dbReference>
<dbReference type="GO" id="GO:0005524">
    <property type="term" value="F:ATP binding"/>
    <property type="evidence" value="ECO:0007669"/>
    <property type="project" value="UniProtKB-KW"/>
</dbReference>
<dbReference type="CDD" id="cd03257">
    <property type="entry name" value="ABC_NikE_OppD_transporters"/>
    <property type="match status" value="1"/>
</dbReference>
<dbReference type="FunFam" id="3.40.50.300:FF:000016">
    <property type="entry name" value="Oligopeptide ABC transporter ATP-binding component"/>
    <property type="match status" value="1"/>
</dbReference>
<evidence type="ECO:0000313" key="10">
    <source>
        <dbReference type="Proteomes" id="UP000782610"/>
    </source>
</evidence>
<organism evidence="9 10">
    <name type="scientific">Devosia nanyangense</name>
    <dbReference type="NCBI Taxonomy" id="1228055"/>
    <lineage>
        <taxon>Bacteria</taxon>
        <taxon>Pseudomonadati</taxon>
        <taxon>Pseudomonadota</taxon>
        <taxon>Alphaproteobacteria</taxon>
        <taxon>Hyphomicrobiales</taxon>
        <taxon>Devosiaceae</taxon>
        <taxon>Devosia</taxon>
    </lineage>
</organism>
<reference evidence="9" key="1">
    <citation type="submission" date="2020-07" db="EMBL/GenBank/DDBJ databases">
        <title>Huge and variable diversity of episymbiotic CPR bacteria and DPANN archaea in groundwater ecosystems.</title>
        <authorList>
            <person name="He C.Y."/>
            <person name="Keren R."/>
            <person name="Whittaker M."/>
            <person name="Farag I.F."/>
            <person name="Doudna J."/>
            <person name="Cate J.H.D."/>
            <person name="Banfield J.F."/>
        </authorList>
    </citation>
    <scope>NUCLEOTIDE SEQUENCE</scope>
    <source>
        <strain evidence="9">NC_groundwater_1586_Pr3_B-0.1um_66_15</strain>
    </source>
</reference>
<dbReference type="GO" id="GO:0055085">
    <property type="term" value="P:transmembrane transport"/>
    <property type="evidence" value="ECO:0007669"/>
    <property type="project" value="UniProtKB-ARBA"/>
</dbReference>
<keyword evidence="5" id="KW-0547">Nucleotide-binding</keyword>
<dbReference type="GO" id="GO:0016887">
    <property type="term" value="F:ATP hydrolysis activity"/>
    <property type="evidence" value="ECO:0007669"/>
    <property type="project" value="InterPro"/>
</dbReference>
<comment type="subcellular location">
    <subcellularLocation>
        <location evidence="1">Cell inner membrane</location>
        <topology evidence="1">Peripheral membrane protein</topology>
    </subcellularLocation>
</comment>
<protein>
    <submittedName>
        <fullName evidence="9">ATP-binding cassette domain-containing protein</fullName>
    </submittedName>
</protein>
<dbReference type="Pfam" id="PF08352">
    <property type="entry name" value="oligo_HPY"/>
    <property type="match status" value="1"/>
</dbReference>
<proteinExistence type="inferred from homology"/>
<dbReference type="PANTHER" id="PTHR43297">
    <property type="entry name" value="OLIGOPEPTIDE TRANSPORT ATP-BINDING PROTEIN APPD"/>
    <property type="match status" value="1"/>
</dbReference>
<comment type="caution">
    <text evidence="9">The sequence shown here is derived from an EMBL/GenBank/DDBJ whole genome shotgun (WGS) entry which is preliminary data.</text>
</comment>
<keyword evidence="6 9" id="KW-0067">ATP-binding</keyword>
<accession>A0A933L5R7</accession>
<keyword evidence="3" id="KW-0813">Transport</keyword>
<dbReference type="InterPro" id="IPR017871">
    <property type="entry name" value="ABC_transporter-like_CS"/>
</dbReference>
<dbReference type="InterPro" id="IPR003439">
    <property type="entry name" value="ABC_transporter-like_ATP-bd"/>
</dbReference>
<name>A0A933L5R7_9HYPH</name>
<feature type="domain" description="ABC transporter" evidence="8">
    <location>
        <begin position="6"/>
        <end position="253"/>
    </location>
</feature>
<comment type="similarity">
    <text evidence="2">Belongs to the ABC transporter superfamily.</text>
</comment>
<evidence type="ECO:0000259" key="8">
    <source>
        <dbReference type="PROSITE" id="PS50893"/>
    </source>
</evidence>
<dbReference type="AlphaFoldDB" id="A0A933L5R7"/>
<evidence type="ECO:0000313" key="9">
    <source>
        <dbReference type="EMBL" id="MBI4923642.1"/>
    </source>
</evidence>
<dbReference type="InterPro" id="IPR050388">
    <property type="entry name" value="ABC_Ni/Peptide_Import"/>
</dbReference>
<dbReference type="SUPFAM" id="SSF52540">
    <property type="entry name" value="P-loop containing nucleoside triphosphate hydrolases"/>
    <property type="match status" value="1"/>
</dbReference>
<dbReference type="Pfam" id="PF00005">
    <property type="entry name" value="ABC_tran"/>
    <property type="match status" value="1"/>
</dbReference>
<evidence type="ECO:0000256" key="6">
    <source>
        <dbReference type="ARBA" id="ARBA00022840"/>
    </source>
</evidence>
<evidence type="ECO:0000256" key="1">
    <source>
        <dbReference type="ARBA" id="ARBA00004417"/>
    </source>
</evidence>
<evidence type="ECO:0000256" key="2">
    <source>
        <dbReference type="ARBA" id="ARBA00005417"/>
    </source>
</evidence>
<dbReference type="InterPro" id="IPR003593">
    <property type="entry name" value="AAA+_ATPase"/>
</dbReference>
<evidence type="ECO:0000256" key="3">
    <source>
        <dbReference type="ARBA" id="ARBA00022448"/>
    </source>
</evidence>
<keyword evidence="4" id="KW-1003">Cell membrane</keyword>
<sequence length="328" mass="35739">MALLDVKDLSIGFHMPGRDVQVVDKVSFSLDERQTMAIVGESGSGKTQTAFSLIGLLAGNGYASGSVKFEGNEILGLDESKLNKVRAEQIAMIFQDPMTSLNPYIRVGEQLVEVLKLHKGMQYAAAEAESIRMLDAVKLPDARNIFSRYPHECSGGMRQRIMIAMALLCRPKLLIADEPTTALDVTVQAQMLELFKSLTAEFGTALIIITHDLGVVAGLADRMLVMYAGRAVETGAVDELFYDPRHPYTLGLLNSTPHVEVRANRLNSITGSPPNLEHLPSGCAFHPRCAFRFERCFAEVPALVGFGDGGRKKACHYTSPLVAEENAA</sequence>
<dbReference type="PANTHER" id="PTHR43297:SF7">
    <property type="entry name" value="D,D-DIPEPTIDE TRANSPORT ATP-BINDING PROTEIN DDPD-RELATED"/>
    <property type="match status" value="1"/>
</dbReference>
<evidence type="ECO:0000256" key="7">
    <source>
        <dbReference type="ARBA" id="ARBA00023136"/>
    </source>
</evidence>
<dbReference type="Proteomes" id="UP000782610">
    <property type="component" value="Unassembled WGS sequence"/>
</dbReference>
<keyword evidence="7" id="KW-0472">Membrane</keyword>
<dbReference type="Gene3D" id="3.40.50.300">
    <property type="entry name" value="P-loop containing nucleotide triphosphate hydrolases"/>
    <property type="match status" value="1"/>
</dbReference>
<dbReference type="GO" id="GO:0015833">
    <property type="term" value="P:peptide transport"/>
    <property type="evidence" value="ECO:0007669"/>
    <property type="project" value="InterPro"/>
</dbReference>
<evidence type="ECO:0000256" key="5">
    <source>
        <dbReference type="ARBA" id="ARBA00022741"/>
    </source>
</evidence>
<dbReference type="GO" id="GO:0005886">
    <property type="term" value="C:plasma membrane"/>
    <property type="evidence" value="ECO:0007669"/>
    <property type="project" value="UniProtKB-SubCell"/>
</dbReference>
<dbReference type="PROSITE" id="PS50893">
    <property type="entry name" value="ABC_TRANSPORTER_2"/>
    <property type="match status" value="1"/>
</dbReference>
<dbReference type="PROSITE" id="PS00211">
    <property type="entry name" value="ABC_TRANSPORTER_1"/>
    <property type="match status" value="1"/>
</dbReference>
<dbReference type="InterPro" id="IPR013563">
    <property type="entry name" value="Oligopep_ABC_C"/>
</dbReference>
<evidence type="ECO:0000256" key="4">
    <source>
        <dbReference type="ARBA" id="ARBA00022475"/>
    </source>
</evidence>